<dbReference type="GO" id="GO:0003677">
    <property type="term" value="F:DNA binding"/>
    <property type="evidence" value="ECO:0007669"/>
    <property type="project" value="InterPro"/>
</dbReference>
<dbReference type="Pfam" id="PF04082">
    <property type="entry name" value="Fungal_trans"/>
    <property type="match status" value="1"/>
</dbReference>
<evidence type="ECO:0000256" key="2">
    <source>
        <dbReference type="SAM" id="MobiDB-lite"/>
    </source>
</evidence>
<dbReference type="AlphaFoldDB" id="A0A8E0V550"/>
<evidence type="ECO:0000259" key="3">
    <source>
        <dbReference type="Pfam" id="PF04082"/>
    </source>
</evidence>
<feature type="region of interest" description="Disordered" evidence="2">
    <location>
        <begin position="311"/>
        <end position="341"/>
    </location>
</feature>
<dbReference type="GO" id="GO:0008270">
    <property type="term" value="F:zinc ion binding"/>
    <property type="evidence" value="ECO:0007669"/>
    <property type="project" value="InterPro"/>
</dbReference>
<feature type="domain" description="Xylanolytic transcriptional activator regulatory" evidence="3">
    <location>
        <begin position="29"/>
        <end position="151"/>
    </location>
</feature>
<dbReference type="PANTHER" id="PTHR38111:SF2">
    <property type="entry name" value="FINGER DOMAIN PROTEIN, PUTATIVE (AFU_ORTHOLOGUE AFUA_1G01560)-RELATED"/>
    <property type="match status" value="1"/>
</dbReference>
<name>A0A8E0V550_9EURO</name>
<dbReference type="EMBL" id="BBXM02000009">
    <property type="protein sequence ID" value="GIC94435.1"/>
    <property type="molecule type" value="Genomic_DNA"/>
</dbReference>
<reference evidence="4" key="1">
    <citation type="journal article" date="2015" name="Genome Announc.">
        <title>Draft Genome Sequence of the Pathogenic Filamentous Fungus Aspergillus udagawae Strain IFM 46973T.</title>
        <authorList>
            <person name="Kusuya Y."/>
            <person name="Takahashi-Nakaguchi A."/>
            <person name="Takahashi H."/>
            <person name="Yaguchi T."/>
        </authorList>
    </citation>
    <scope>NUCLEOTIDE SEQUENCE</scope>
    <source>
        <strain evidence="4">IFM 46973</strain>
    </source>
</reference>
<evidence type="ECO:0000313" key="4">
    <source>
        <dbReference type="EMBL" id="GIC94435.1"/>
    </source>
</evidence>
<dbReference type="Proteomes" id="UP000036893">
    <property type="component" value="Unassembled WGS sequence"/>
</dbReference>
<sequence length="763" mass="84526">MVRCLGCHHATAGAFFSQVAGTAPLLADVDAEVRKHLYLGTYCIDVFMSLYLGHKPTIDGLDQIFADSVLDTYEELESWTPYTDPTTAGQQVPDHYESHPTYAISTFRALVDLLKVCHSIILTLYGDQKELTFASTQQAVNDFDSQLGRWYETLPSFIRDSAVSQTIPPPHLVDLLLLFHALKIIIRRPLLEQTHLSQQLGILRKLSIKGECRHESTVITDLIGTYKSAFSLRRASVITSFATYLGLATLLEECRLSAVSVSSHAELLWTAFHRMADGPNPSLQKVIAQISSQETNLRGLSAVEGNQTASTGAIATSSTSTNHRGEASLTGGDDAASSDRHSTALDVAGISPVVQGSLIPTSDGGSYQEPTSTAIHNPSIYVSRLLDLFSPVGATSFSQRWVHDATELSRNHPLLETALGAVSMLLIGKLDGDVDTEQSGELAYITVLRGVNEVINNEGEDSVSLELLYTLLFRKKSESSASYHWIAALTLFERRGPFRHTSGMEHVLYSELRPLCVTWALTVRASTFLSKSEWKVIPWMGGGQKNVLHHLLDVLVDIPSFLEQVDTMNSMDGHQAAQKETQRELLTVWALSLRDALHQWKRTYVDTYQDGEPYEVPQASGFPLFQHWSDEGDALSTPTAWMFPDPLLATSICMYNAAHLILMGAGNLSSSEEPERYCYAWDICRSVQYYVQHVPWSFLLQIEFPLRVAYESLPEASVERTFIREVCSLICKNSKLEIFSSVTEGQHSESVVPCRGLQGTPEE</sequence>
<dbReference type="InterPro" id="IPR007219">
    <property type="entry name" value="XnlR_reg_dom"/>
</dbReference>
<gene>
    <name evidence="4" type="ORF">Aud_010935</name>
</gene>
<dbReference type="CDD" id="cd12148">
    <property type="entry name" value="fungal_TF_MHR"/>
    <property type="match status" value="1"/>
</dbReference>
<dbReference type="PANTHER" id="PTHR38111">
    <property type="entry name" value="ZN(2)-C6 FUNGAL-TYPE DOMAIN-CONTAINING PROTEIN-RELATED"/>
    <property type="match status" value="1"/>
</dbReference>
<organism evidence="4 5">
    <name type="scientific">Aspergillus udagawae</name>
    <dbReference type="NCBI Taxonomy" id="91492"/>
    <lineage>
        <taxon>Eukaryota</taxon>
        <taxon>Fungi</taxon>
        <taxon>Dikarya</taxon>
        <taxon>Ascomycota</taxon>
        <taxon>Pezizomycotina</taxon>
        <taxon>Eurotiomycetes</taxon>
        <taxon>Eurotiomycetidae</taxon>
        <taxon>Eurotiales</taxon>
        <taxon>Aspergillaceae</taxon>
        <taxon>Aspergillus</taxon>
        <taxon>Aspergillus subgen. Fumigati</taxon>
    </lineage>
</organism>
<feature type="compositionally biased region" description="Low complexity" evidence="2">
    <location>
        <begin position="311"/>
        <end position="321"/>
    </location>
</feature>
<accession>A0A8E0V550</accession>
<dbReference type="GeneID" id="66998412"/>
<proteinExistence type="predicted"/>
<dbReference type="RefSeq" id="XP_043151701.1">
    <property type="nucleotide sequence ID" value="XM_043295766.1"/>
</dbReference>
<evidence type="ECO:0000313" key="5">
    <source>
        <dbReference type="Proteomes" id="UP000036893"/>
    </source>
</evidence>
<dbReference type="GO" id="GO:0006351">
    <property type="term" value="P:DNA-templated transcription"/>
    <property type="evidence" value="ECO:0007669"/>
    <property type="project" value="InterPro"/>
</dbReference>
<dbReference type="InterPro" id="IPR053178">
    <property type="entry name" value="Osmoadaptation_assoc"/>
</dbReference>
<comment type="caution">
    <text evidence="4">The sequence shown here is derived from an EMBL/GenBank/DDBJ whole genome shotgun (WGS) entry which is preliminary data.</text>
</comment>
<protein>
    <recommendedName>
        <fullName evidence="3">Xylanolytic transcriptional activator regulatory domain-containing protein</fullName>
    </recommendedName>
</protein>
<reference evidence="4" key="2">
    <citation type="submission" date="2021-01" db="EMBL/GenBank/DDBJ databases">
        <title>Pan-genome distribution and transcriptional activeness of fungal secondary metabolism genes in Aspergillus section Fumigati.</title>
        <authorList>
            <person name="Takahashi H."/>
            <person name="Umemura M."/>
            <person name="Ninomiya A."/>
            <person name="Kusuya Y."/>
            <person name="Urayama S."/>
            <person name="Shimizu M."/>
            <person name="Watanabe A."/>
            <person name="Kamei K."/>
            <person name="Yaguchi T."/>
            <person name="Hagiwara D."/>
        </authorList>
    </citation>
    <scope>NUCLEOTIDE SEQUENCE</scope>
    <source>
        <strain evidence="4">IFM 46973</strain>
    </source>
</reference>
<keyword evidence="1" id="KW-0539">Nucleus</keyword>
<evidence type="ECO:0000256" key="1">
    <source>
        <dbReference type="ARBA" id="ARBA00023242"/>
    </source>
</evidence>